<dbReference type="EMBL" id="CM056741">
    <property type="protein sequence ID" value="KAJ8685937.1"/>
    <property type="molecule type" value="Genomic_DNA"/>
</dbReference>
<accession>A0ACC2PRA9</accession>
<protein>
    <submittedName>
        <fullName evidence="1">Uncharacterized protein</fullName>
    </submittedName>
</protein>
<gene>
    <name evidence="1" type="ORF">QAD02_021730</name>
</gene>
<keyword evidence="2" id="KW-1185">Reference proteome</keyword>
<reference evidence="1" key="1">
    <citation type="submission" date="2023-04" db="EMBL/GenBank/DDBJ databases">
        <title>A chromosome-level genome assembly of the parasitoid wasp Eretmocerus hayati.</title>
        <authorList>
            <person name="Zhong Y."/>
            <person name="Liu S."/>
            <person name="Liu Y."/>
        </authorList>
    </citation>
    <scope>NUCLEOTIDE SEQUENCE</scope>
    <source>
        <strain evidence="1">ZJU_SS_LIU_2023</strain>
    </source>
</reference>
<sequence>MNTASPAAPMDELQNIDYLNEKSTSQLNLDLHARMSQSECGRLDLEQDPFVRLRETRESTGKARPGILQRDKTLHWKQTIREGKDVTMLDICDASTDVSDDAISGDAREHESDGSQHYEYDELPMTHEGPQTPSHPLAGPCSRHTSARRPNEFRQNPNRCRGT</sequence>
<comment type="caution">
    <text evidence="1">The sequence shown here is derived from an EMBL/GenBank/DDBJ whole genome shotgun (WGS) entry which is preliminary data.</text>
</comment>
<dbReference type="Proteomes" id="UP001239111">
    <property type="component" value="Chromosome 1"/>
</dbReference>
<evidence type="ECO:0000313" key="2">
    <source>
        <dbReference type="Proteomes" id="UP001239111"/>
    </source>
</evidence>
<organism evidence="1 2">
    <name type="scientific">Eretmocerus hayati</name>
    <dbReference type="NCBI Taxonomy" id="131215"/>
    <lineage>
        <taxon>Eukaryota</taxon>
        <taxon>Metazoa</taxon>
        <taxon>Ecdysozoa</taxon>
        <taxon>Arthropoda</taxon>
        <taxon>Hexapoda</taxon>
        <taxon>Insecta</taxon>
        <taxon>Pterygota</taxon>
        <taxon>Neoptera</taxon>
        <taxon>Endopterygota</taxon>
        <taxon>Hymenoptera</taxon>
        <taxon>Apocrita</taxon>
        <taxon>Proctotrupomorpha</taxon>
        <taxon>Chalcidoidea</taxon>
        <taxon>Aphelinidae</taxon>
        <taxon>Aphelininae</taxon>
        <taxon>Eretmocerus</taxon>
    </lineage>
</organism>
<evidence type="ECO:0000313" key="1">
    <source>
        <dbReference type="EMBL" id="KAJ8685937.1"/>
    </source>
</evidence>
<name>A0ACC2PRA9_9HYME</name>
<proteinExistence type="predicted"/>